<evidence type="ECO:0000256" key="9">
    <source>
        <dbReference type="ARBA" id="ARBA00022801"/>
    </source>
</evidence>
<comment type="similarity">
    <text evidence="15">In the N-terminal section; belongs to the LpxC family.</text>
</comment>
<keyword evidence="10" id="KW-0862">Zinc</keyword>
<dbReference type="InterPro" id="IPR010084">
    <property type="entry name" value="FabZ"/>
</dbReference>
<dbReference type="Proteomes" id="UP000262607">
    <property type="component" value="Chromosome"/>
</dbReference>
<dbReference type="InterPro" id="IPR004463">
    <property type="entry name" value="UDP-acyl_GlcNac_deAcase"/>
</dbReference>
<evidence type="ECO:0000256" key="10">
    <source>
        <dbReference type="ARBA" id="ARBA00022833"/>
    </source>
</evidence>
<dbReference type="SUPFAM" id="SSF54637">
    <property type="entry name" value="Thioesterase/thiol ester dehydrase-isomerase"/>
    <property type="match status" value="1"/>
</dbReference>
<evidence type="ECO:0000256" key="8">
    <source>
        <dbReference type="ARBA" id="ARBA00022723"/>
    </source>
</evidence>
<dbReference type="Gene3D" id="3.30.1700.10">
    <property type="entry name" value="lpxc deacetylase, domain 2"/>
    <property type="match status" value="2"/>
</dbReference>
<comment type="pathway">
    <text evidence="4">Glycolipid biosynthesis; lipid IV(A) biosynthesis; lipid IV(A) from (3R)-3-hydroxytetradecanoyl-[acyl-carrier-protein] and UDP-N-acetyl-alpha-D-glucosamine: step 2/6.</text>
</comment>
<dbReference type="GO" id="GO:0016020">
    <property type="term" value="C:membrane"/>
    <property type="evidence" value="ECO:0007669"/>
    <property type="project" value="GOC"/>
</dbReference>
<dbReference type="GO" id="GO:0019171">
    <property type="term" value="F:(3R)-hydroxyacyl-[acyl-carrier-protein] dehydratase activity"/>
    <property type="evidence" value="ECO:0007669"/>
    <property type="project" value="UniProtKB-EC"/>
</dbReference>
<evidence type="ECO:0000256" key="2">
    <source>
        <dbReference type="ARBA" id="ARBA00002923"/>
    </source>
</evidence>
<dbReference type="Pfam" id="PF07977">
    <property type="entry name" value="FabA"/>
    <property type="match status" value="1"/>
</dbReference>
<keyword evidence="5 17" id="KW-0963">Cytoplasm</keyword>
<dbReference type="AlphaFoldDB" id="A0AAD1FRI9"/>
<keyword evidence="7 17" id="KW-0441">Lipid A biosynthesis</keyword>
<dbReference type="NCBIfam" id="NF000582">
    <property type="entry name" value="PRK00006.1"/>
    <property type="match status" value="1"/>
</dbReference>
<evidence type="ECO:0000256" key="12">
    <source>
        <dbReference type="ARBA" id="ARBA00023239"/>
    </source>
</evidence>
<dbReference type="PANTHER" id="PTHR30272">
    <property type="entry name" value="3-HYDROXYACYL-[ACYL-CARRIER-PROTEIN] DEHYDRATASE"/>
    <property type="match status" value="1"/>
</dbReference>
<dbReference type="Pfam" id="PF03331">
    <property type="entry name" value="LpxC"/>
    <property type="match status" value="1"/>
</dbReference>
<reference evidence="18 19" key="1">
    <citation type="submission" date="2014-06" db="EMBL/GenBank/DDBJ databases">
        <title>Genome sequence of the intracellular symbiont Blattabacterium cuenoti, strain CPU2 from the wood feeding cockroach Cryptocercus punctulatus.</title>
        <authorList>
            <person name="Kinjo Y."/>
            <person name="Ohkuma M."/>
            <person name="Tokuda G."/>
        </authorList>
    </citation>
    <scope>NUCLEOTIDE SEQUENCE [LARGE SCALE GENOMIC DNA]</scope>
    <source>
        <strain evidence="18 19">CPU2</strain>
    </source>
</reference>
<comment type="catalytic activity">
    <reaction evidence="17">
        <text>a (3R)-hydroxyacyl-[ACP] = a (2E)-enoyl-[ACP] + H2O</text>
        <dbReference type="Rhea" id="RHEA:13097"/>
        <dbReference type="Rhea" id="RHEA-COMP:9925"/>
        <dbReference type="Rhea" id="RHEA-COMP:9945"/>
        <dbReference type="ChEBI" id="CHEBI:15377"/>
        <dbReference type="ChEBI" id="CHEBI:78784"/>
        <dbReference type="ChEBI" id="CHEBI:78827"/>
        <dbReference type="EC" id="4.2.1.59"/>
    </reaction>
</comment>
<comment type="cofactor">
    <cofactor evidence="1">
        <name>Zn(2+)</name>
        <dbReference type="ChEBI" id="CHEBI:29105"/>
    </cofactor>
</comment>
<evidence type="ECO:0000256" key="3">
    <source>
        <dbReference type="ARBA" id="ARBA00004496"/>
    </source>
</evidence>
<evidence type="ECO:0000256" key="7">
    <source>
        <dbReference type="ARBA" id="ARBA00022556"/>
    </source>
</evidence>
<comment type="similarity">
    <text evidence="17">Belongs to the thioester dehydratase family. FabZ subfamily.</text>
</comment>
<evidence type="ECO:0000256" key="1">
    <source>
        <dbReference type="ARBA" id="ARBA00001947"/>
    </source>
</evidence>
<dbReference type="RefSeq" id="WP_110548505.1">
    <property type="nucleotide sequence ID" value="NZ_AP014610.1"/>
</dbReference>
<dbReference type="GO" id="GO:0046872">
    <property type="term" value="F:metal ion binding"/>
    <property type="evidence" value="ECO:0007669"/>
    <property type="project" value="UniProtKB-KW"/>
</dbReference>
<keyword evidence="11 17" id="KW-0443">Lipid metabolism</keyword>
<dbReference type="GeneID" id="66556502"/>
<evidence type="ECO:0000256" key="6">
    <source>
        <dbReference type="ARBA" id="ARBA00022516"/>
    </source>
</evidence>
<keyword evidence="12 17" id="KW-0456">Lyase</keyword>
<dbReference type="EMBL" id="AP014610">
    <property type="protein sequence ID" value="BBA18040.1"/>
    <property type="molecule type" value="Genomic_DNA"/>
</dbReference>
<keyword evidence="6 17" id="KW-0444">Lipid biosynthesis</keyword>
<dbReference type="CDD" id="cd01288">
    <property type="entry name" value="FabZ"/>
    <property type="match status" value="1"/>
</dbReference>
<evidence type="ECO:0000256" key="15">
    <source>
        <dbReference type="ARBA" id="ARBA00061221"/>
    </source>
</evidence>
<keyword evidence="9" id="KW-0378">Hydrolase</keyword>
<dbReference type="NCBIfam" id="TIGR01750">
    <property type="entry name" value="fabZ"/>
    <property type="match status" value="1"/>
</dbReference>
<dbReference type="InterPro" id="IPR011334">
    <property type="entry name" value="UDP-acyl_GlcNac_deAcase_C"/>
</dbReference>
<dbReference type="InterPro" id="IPR029069">
    <property type="entry name" value="HotDog_dom_sf"/>
</dbReference>
<gene>
    <name evidence="18" type="primary">lpxC/fabZ</name>
    <name evidence="17" type="synonym">fabZ</name>
    <name evidence="18" type="ORF">CPU2_566</name>
</gene>
<evidence type="ECO:0000256" key="5">
    <source>
        <dbReference type="ARBA" id="ARBA00022490"/>
    </source>
</evidence>
<evidence type="ECO:0000256" key="4">
    <source>
        <dbReference type="ARBA" id="ARBA00005002"/>
    </source>
</evidence>
<dbReference type="InterPro" id="IPR020568">
    <property type="entry name" value="Ribosomal_Su5_D2-typ_SF"/>
</dbReference>
<comment type="catalytic activity">
    <reaction evidence="13">
        <text>a UDP-3-O-[(3R)-3-hydroxyacyl]-N-acetyl-alpha-D-glucosamine + H2O = a UDP-3-O-[(3R)-3-hydroxyacyl]-alpha-D-glucosamine + acetate</text>
        <dbReference type="Rhea" id="RHEA:67816"/>
        <dbReference type="ChEBI" id="CHEBI:15377"/>
        <dbReference type="ChEBI" id="CHEBI:30089"/>
        <dbReference type="ChEBI" id="CHEBI:137740"/>
        <dbReference type="ChEBI" id="CHEBI:173225"/>
        <dbReference type="EC" id="3.5.1.108"/>
    </reaction>
</comment>
<dbReference type="GO" id="GO:0009245">
    <property type="term" value="P:lipid A biosynthetic process"/>
    <property type="evidence" value="ECO:0007669"/>
    <property type="project" value="UniProtKB-UniRule"/>
</dbReference>
<dbReference type="SUPFAM" id="SSF54211">
    <property type="entry name" value="Ribosomal protein S5 domain 2-like"/>
    <property type="match status" value="2"/>
</dbReference>
<dbReference type="InterPro" id="IPR013114">
    <property type="entry name" value="FabA_FabZ"/>
</dbReference>
<name>A0AAD1FRI9_9FLAO</name>
<dbReference type="PANTHER" id="PTHR30272:SF1">
    <property type="entry name" value="3-HYDROXYACYL-[ACYL-CARRIER-PROTEIN] DEHYDRATASE"/>
    <property type="match status" value="1"/>
</dbReference>
<evidence type="ECO:0000256" key="11">
    <source>
        <dbReference type="ARBA" id="ARBA00023098"/>
    </source>
</evidence>
<dbReference type="FunFam" id="3.10.129.10:FF:000001">
    <property type="entry name" value="3-hydroxyacyl-[acyl-carrier-protein] dehydratase FabZ"/>
    <property type="match status" value="1"/>
</dbReference>
<proteinExistence type="inferred from homology"/>
<evidence type="ECO:0000313" key="19">
    <source>
        <dbReference type="Proteomes" id="UP000262607"/>
    </source>
</evidence>
<feature type="active site" evidence="17">
    <location>
        <position position="327"/>
    </location>
</feature>
<evidence type="ECO:0000256" key="17">
    <source>
        <dbReference type="HAMAP-Rule" id="MF_00406"/>
    </source>
</evidence>
<keyword evidence="8" id="KW-0479">Metal-binding</keyword>
<dbReference type="GO" id="GO:0006633">
    <property type="term" value="P:fatty acid biosynthetic process"/>
    <property type="evidence" value="ECO:0007669"/>
    <property type="project" value="UniProtKB-UniRule"/>
</dbReference>
<comment type="function">
    <text evidence="14 17">Involved in unsaturated fatty acids biosynthesis. Catalyzes the dehydration of short chain beta-hydroxyacyl-ACPs and long chain saturated and unsaturated beta-hydroxyacyl-ACPs.</text>
</comment>
<evidence type="ECO:0000256" key="13">
    <source>
        <dbReference type="ARBA" id="ARBA00024535"/>
    </source>
</evidence>
<accession>A0AAD1FRI9</accession>
<comment type="function">
    <text evidence="2">Catalyzes the hydrolysis of UDP-3-O-myristoyl-N-acetylglucosamine to form UDP-3-O-myristoylglucosamine and acetate, the committed step in lipid A biosynthesis.</text>
</comment>
<evidence type="ECO:0000256" key="16">
    <source>
        <dbReference type="ARBA" id="ARBA00061355"/>
    </source>
</evidence>
<dbReference type="GO" id="GO:0103117">
    <property type="term" value="F:UDP-3-O-acyl-N-acetylglucosamine deacetylase activity"/>
    <property type="evidence" value="ECO:0007669"/>
    <property type="project" value="UniProtKB-EC"/>
</dbReference>
<dbReference type="GO" id="GO:0005737">
    <property type="term" value="C:cytoplasm"/>
    <property type="evidence" value="ECO:0007669"/>
    <property type="project" value="UniProtKB-SubCell"/>
</dbReference>
<organism evidence="18 19">
    <name type="scientific">Blattabacterium punctulatus CPU2</name>
    <dbReference type="NCBI Taxonomy" id="1457032"/>
    <lineage>
        <taxon>Bacteria</taxon>
        <taxon>Pseudomonadati</taxon>
        <taxon>Bacteroidota</taxon>
        <taxon>Flavobacteriia</taxon>
        <taxon>Flavobacteriales</taxon>
        <taxon>Blattabacteriaceae</taxon>
        <taxon>Blattabacterium</taxon>
    </lineage>
</organism>
<dbReference type="EC" id="4.2.1.59" evidence="17"/>
<protein>
    <recommendedName>
        <fullName evidence="17">3-hydroxyacyl-[acyl-carrier-protein] dehydratase FabZ</fullName>
        <ecNumber evidence="17">4.2.1.59</ecNumber>
    </recommendedName>
    <alternativeName>
        <fullName evidence="17">(3R)-hydroxymyristoyl-[acyl-carrier-protein] dehydratase</fullName>
        <shortName evidence="17">(3R)-hydroxymyristoyl-ACP dehydrase</shortName>
    </alternativeName>
    <alternativeName>
        <fullName evidence="17">Beta-hydroxyacyl-ACP dehydratase</fullName>
    </alternativeName>
</protein>
<dbReference type="Gene3D" id="3.10.129.10">
    <property type="entry name" value="Hotdog Thioesterase"/>
    <property type="match status" value="1"/>
</dbReference>
<dbReference type="Gene3D" id="3.30.230.20">
    <property type="entry name" value="lpxc deacetylase, domain 1"/>
    <property type="match status" value="1"/>
</dbReference>
<evidence type="ECO:0000313" key="18">
    <source>
        <dbReference type="EMBL" id="BBA18040.1"/>
    </source>
</evidence>
<comment type="similarity">
    <text evidence="16">In the C-terminal section; belongs to the thioester dehydratase family.</text>
</comment>
<sequence length="424" mass="48805">MLDKQKTIAKKISFQGIGLYTEKKVTITFKPAPENTGFIFVRTDIKGNPYMKANLSFLLNKTEKGLILENNEFKIRTSEHVLAALTGMDLDNVIIELDNTEFPIMDGSSKYFVEAIEKVGIIEQNAERKYYSIKEIISYEDSKTGGEIIALPSKKFEIIILMDFDSKFIDTQNAVLKNLSQFKKKIANSKTFCFLYEKKEKIVNRKNLHFLHYNTSNEMAKHYLLDIIGDLTLIGVKLKGKIIAYKPCHYINTQFAKRLIKKIKVFKKKDIPQFDLTKNPLFDIKRIMRILPHKPPFLLVDKIIELTENYIIGVKNVTMNEPFFMGHFPKEPIMPGVLQIEAIAQVGGILVLNKLKNPEFYSTYFLKIDKVKFKQKVVPGDLLVFQVDLLKPIRRGIVHMKGKGYVNKKLVVEAEVLAKIMKID</sequence>
<dbReference type="InterPro" id="IPR015870">
    <property type="entry name" value="UDP-acyl_N-AcGlcN_deAcase_N"/>
</dbReference>
<comment type="subcellular location">
    <subcellularLocation>
        <location evidence="3 17">Cytoplasm</location>
    </subcellularLocation>
</comment>
<evidence type="ECO:0000256" key="14">
    <source>
        <dbReference type="ARBA" id="ARBA00025049"/>
    </source>
</evidence>
<dbReference type="HAMAP" id="MF_00406">
    <property type="entry name" value="FabZ"/>
    <property type="match status" value="1"/>
</dbReference>